<dbReference type="InterPro" id="IPR013087">
    <property type="entry name" value="Znf_C2H2_type"/>
</dbReference>
<feature type="domain" description="RRM" evidence="12">
    <location>
        <begin position="511"/>
        <end position="585"/>
    </location>
</feature>
<keyword evidence="16" id="KW-1185">Reference proteome</keyword>
<dbReference type="GO" id="GO:0008270">
    <property type="term" value="F:zinc ion binding"/>
    <property type="evidence" value="ECO:0007669"/>
    <property type="project" value="UniProtKB-KW"/>
</dbReference>
<feature type="domain" description="RING-type" evidence="11">
    <location>
        <begin position="975"/>
        <end position="1016"/>
    </location>
</feature>
<dbReference type="InterPro" id="IPR001841">
    <property type="entry name" value="Znf_RING"/>
</dbReference>
<evidence type="ECO:0000256" key="8">
    <source>
        <dbReference type="PROSITE-ProRule" id="PRU00176"/>
    </source>
</evidence>
<feature type="domain" description="C3H1-type" evidence="13">
    <location>
        <begin position="437"/>
        <end position="464"/>
    </location>
</feature>
<dbReference type="Pfam" id="PF22191">
    <property type="entry name" value="IBR_1"/>
    <property type="match status" value="1"/>
</dbReference>
<proteinExistence type="predicted"/>
<feature type="zinc finger region" description="C3H1-type" evidence="9">
    <location>
        <begin position="178"/>
        <end position="202"/>
    </location>
</feature>
<keyword evidence="2" id="KW-0808">Transferase</keyword>
<evidence type="ECO:0000259" key="13">
    <source>
        <dbReference type="PROSITE" id="PS50103"/>
    </source>
</evidence>
<dbReference type="GO" id="GO:0004842">
    <property type="term" value="F:ubiquitin-protein transferase activity"/>
    <property type="evidence" value="ECO:0007669"/>
    <property type="project" value="TreeGrafter"/>
</dbReference>
<dbReference type="CDD" id="cd00590">
    <property type="entry name" value="RRM_SF"/>
    <property type="match status" value="2"/>
</dbReference>
<dbReference type="OrthoDB" id="10009520at2759"/>
<dbReference type="CDD" id="cd20335">
    <property type="entry name" value="BRcat_RBR"/>
    <property type="match status" value="1"/>
</dbReference>
<keyword evidence="7 9" id="KW-0862">Zinc</keyword>
<dbReference type="HOGENOM" id="CLU_004235_2_0_1"/>
<dbReference type="GO" id="GO:0043130">
    <property type="term" value="F:ubiquitin binding"/>
    <property type="evidence" value="ECO:0007669"/>
    <property type="project" value="TreeGrafter"/>
</dbReference>
<dbReference type="Pfam" id="PF00076">
    <property type="entry name" value="RRM_1"/>
    <property type="match status" value="1"/>
</dbReference>
<evidence type="ECO:0000256" key="7">
    <source>
        <dbReference type="ARBA" id="ARBA00022833"/>
    </source>
</evidence>
<feature type="compositionally biased region" description="Polar residues" evidence="10">
    <location>
        <begin position="33"/>
        <end position="42"/>
    </location>
</feature>
<keyword evidence="8" id="KW-0694">RNA-binding</keyword>
<dbReference type="Pfam" id="PF13445">
    <property type="entry name" value="zf-RING_UBOX"/>
    <property type="match status" value="1"/>
</dbReference>
<dbReference type="InterPro" id="IPR035979">
    <property type="entry name" value="RBD_domain_sf"/>
</dbReference>
<comment type="pathway">
    <text evidence="1">Protein modification; protein ubiquitination.</text>
</comment>
<organism evidence="15 16">
    <name type="scientific">Hebeloma cylindrosporum</name>
    <dbReference type="NCBI Taxonomy" id="76867"/>
    <lineage>
        <taxon>Eukaryota</taxon>
        <taxon>Fungi</taxon>
        <taxon>Dikarya</taxon>
        <taxon>Basidiomycota</taxon>
        <taxon>Agaricomycotina</taxon>
        <taxon>Agaricomycetes</taxon>
        <taxon>Agaricomycetidae</taxon>
        <taxon>Agaricales</taxon>
        <taxon>Agaricineae</taxon>
        <taxon>Hymenogastraceae</taxon>
        <taxon>Hebeloma</taxon>
    </lineage>
</organism>
<evidence type="ECO:0000259" key="14">
    <source>
        <dbReference type="PROSITE" id="PS51873"/>
    </source>
</evidence>
<feature type="compositionally biased region" description="Polar residues" evidence="10">
    <location>
        <begin position="244"/>
        <end position="259"/>
    </location>
</feature>
<feature type="region of interest" description="Disordered" evidence="10">
    <location>
        <begin position="123"/>
        <end position="147"/>
    </location>
</feature>
<dbReference type="SMART" id="SM00647">
    <property type="entry name" value="IBR"/>
    <property type="match status" value="2"/>
</dbReference>
<dbReference type="InterPro" id="IPR013083">
    <property type="entry name" value="Znf_RING/FYVE/PHD"/>
</dbReference>
<dbReference type="GO" id="GO:0097039">
    <property type="term" value="P:protein linear polyubiquitination"/>
    <property type="evidence" value="ECO:0007669"/>
    <property type="project" value="TreeGrafter"/>
</dbReference>
<dbReference type="PROSITE" id="PS50089">
    <property type="entry name" value="ZF_RING_2"/>
    <property type="match status" value="1"/>
</dbReference>
<feature type="compositionally biased region" description="Polar residues" evidence="10">
    <location>
        <begin position="131"/>
        <end position="143"/>
    </location>
</feature>
<dbReference type="Gene3D" id="1.20.120.1750">
    <property type="match status" value="1"/>
</dbReference>
<reference evidence="15 16" key="1">
    <citation type="submission" date="2014-04" db="EMBL/GenBank/DDBJ databases">
        <authorList>
            <consortium name="DOE Joint Genome Institute"/>
            <person name="Kuo A."/>
            <person name="Gay G."/>
            <person name="Dore J."/>
            <person name="Kohler A."/>
            <person name="Nagy L.G."/>
            <person name="Floudas D."/>
            <person name="Copeland A."/>
            <person name="Barry K.W."/>
            <person name="Cichocki N."/>
            <person name="Veneault-Fourrey C."/>
            <person name="LaButti K."/>
            <person name="Lindquist E.A."/>
            <person name="Lipzen A."/>
            <person name="Lundell T."/>
            <person name="Morin E."/>
            <person name="Murat C."/>
            <person name="Sun H."/>
            <person name="Tunlid A."/>
            <person name="Henrissat B."/>
            <person name="Grigoriev I.V."/>
            <person name="Hibbett D.S."/>
            <person name="Martin F."/>
            <person name="Nordberg H.P."/>
            <person name="Cantor M.N."/>
            <person name="Hua S.X."/>
        </authorList>
    </citation>
    <scope>NUCLEOTIDE SEQUENCE [LARGE SCALE GENOMIC DNA]</scope>
    <source>
        <strain evidence="16">h7</strain>
    </source>
</reference>
<keyword evidence="4" id="KW-0677">Repeat</keyword>
<dbReference type="Proteomes" id="UP000053424">
    <property type="component" value="Unassembled WGS sequence"/>
</dbReference>
<evidence type="ECO:0000256" key="5">
    <source>
        <dbReference type="ARBA" id="ARBA00022771"/>
    </source>
</evidence>
<dbReference type="GO" id="GO:0043161">
    <property type="term" value="P:proteasome-mediated ubiquitin-dependent protein catabolic process"/>
    <property type="evidence" value="ECO:0007669"/>
    <property type="project" value="TreeGrafter"/>
</dbReference>
<dbReference type="EMBL" id="KN831778">
    <property type="protein sequence ID" value="KIM42131.1"/>
    <property type="molecule type" value="Genomic_DNA"/>
</dbReference>
<protein>
    <submittedName>
        <fullName evidence="15">Uncharacterized protein</fullName>
    </submittedName>
</protein>
<keyword evidence="5 9" id="KW-0863">Zinc-finger</keyword>
<name>A0A0C3CEW2_HEBCY</name>
<reference evidence="16" key="2">
    <citation type="submission" date="2015-01" db="EMBL/GenBank/DDBJ databases">
        <title>Evolutionary Origins and Diversification of the Mycorrhizal Mutualists.</title>
        <authorList>
            <consortium name="DOE Joint Genome Institute"/>
            <consortium name="Mycorrhizal Genomics Consortium"/>
            <person name="Kohler A."/>
            <person name="Kuo A."/>
            <person name="Nagy L.G."/>
            <person name="Floudas D."/>
            <person name="Copeland A."/>
            <person name="Barry K.W."/>
            <person name="Cichocki N."/>
            <person name="Veneault-Fourrey C."/>
            <person name="LaButti K."/>
            <person name="Lindquist E.A."/>
            <person name="Lipzen A."/>
            <person name="Lundell T."/>
            <person name="Morin E."/>
            <person name="Murat C."/>
            <person name="Riley R."/>
            <person name="Ohm R."/>
            <person name="Sun H."/>
            <person name="Tunlid A."/>
            <person name="Henrissat B."/>
            <person name="Grigoriev I.V."/>
            <person name="Hibbett D.S."/>
            <person name="Martin F."/>
        </authorList>
    </citation>
    <scope>NUCLEOTIDE SEQUENCE [LARGE SCALE GENOMIC DNA]</scope>
    <source>
        <strain evidence="16">h7</strain>
    </source>
</reference>
<dbReference type="SMART" id="SM00184">
    <property type="entry name" value="RING"/>
    <property type="match status" value="2"/>
</dbReference>
<feature type="region of interest" description="Disordered" evidence="10">
    <location>
        <begin position="1"/>
        <end position="68"/>
    </location>
</feature>
<evidence type="ECO:0000256" key="2">
    <source>
        <dbReference type="ARBA" id="ARBA00022679"/>
    </source>
</evidence>
<evidence type="ECO:0000256" key="9">
    <source>
        <dbReference type="PROSITE-ProRule" id="PRU00723"/>
    </source>
</evidence>
<dbReference type="PROSITE" id="PS50102">
    <property type="entry name" value="RRM"/>
    <property type="match status" value="1"/>
</dbReference>
<dbReference type="InterPro" id="IPR051628">
    <property type="entry name" value="LUBAC_E3_Ligases"/>
</dbReference>
<dbReference type="SMART" id="SM00360">
    <property type="entry name" value="RRM"/>
    <property type="match status" value="1"/>
</dbReference>
<accession>A0A0C3CEW2</accession>
<feature type="compositionally biased region" description="Low complexity" evidence="10">
    <location>
        <begin position="330"/>
        <end position="343"/>
    </location>
</feature>
<keyword evidence="3 9" id="KW-0479">Metal-binding</keyword>
<evidence type="ECO:0000256" key="1">
    <source>
        <dbReference type="ARBA" id="ARBA00004906"/>
    </source>
</evidence>
<feature type="compositionally biased region" description="Basic and acidic residues" evidence="10">
    <location>
        <begin position="234"/>
        <end position="243"/>
    </location>
</feature>
<evidence type="ECO:0000313" key="16">
    <source>
        <dbReference type="Proteomes" id="UP000053424"/>
    </source>
</evidence>
<dbReference type="InterPro" id="IPR012677">
    <property type="entry name" value="Nucleotide-bd_a/b_plait_sf"/>
</dbReference>
<dbReference type="PROSITE" id="PS51873">
    <property type="entry name" value="TRIAD"/>
    <property type="match status" value="1"/>
</dbReference>
<feature type="zinc finger region" description="C3H1-type" evidence="9">
    <location>
        <begin position="437"/>
        <end position="464"/>
    </location>
</feature>
<feature type="compositionally biased region" description="Polar residues" evidence="10">
    <location>
        <begin position="298"/>
        <end position="308"/>
    </location>
</feature>
<sequence length="1178" mass="132890">MSEPRTHVYTPSTRDLAPRNRLGAQDRRAASTDGPTPHNQTVKKTRGDQGQIPMQQQSSPLPNTSSQISNIQGKISFDPRSILPETKSKKTLDKLREASFTNKAATLQSTTFNCIDGVSRPFHPLPPKPAASNTHLPSASQPSAGVPHRVDPIHDVPREKFMAFGIEAYPTKALYDDICYDFVKSTRWCPRGTNCVRIHPIEKSKYVAHVIQQSVKFSRLKLYDYSDSEEDERDIPLRHEQSTERVSSSGTERSTGVQSNPPPSFHDSPIRVKLPLPPSPMSRQLNSRAVIPPRHRSTQSLPMSSPSDVGSRDDVHNWDTVTGLNNRPGSSRTPSDTDSSTSSSDDDFQSHRYPCDPRDWEVHTEDSAWSDSNATVDEPLPMAVVKNAADLTRIPCNPRDWEIHTEDSAWFDNDIKDTPERTPVPASPPVVKKHYRPRNRHRCERWIRNKCDLGFDCRYVHDDLDYDSDEPEPEIPKRIPESFKTTLHTHMRLTVGSGFDVEDITTGFESPFVTLRGLPHDISDDKLNRLLGRFGKILEIKRLSMQTPPSFKVEFSRSSEAYSAYTSLHGKVELGHKLDLRLSEEGKTNQTKITDTVVRIDWEVPHVSVFMGFDSMALAEQAIDKASWTPYGDFVVTAAVHVGLPALGKVTVKFDGLPVDVNPKKLEELYGKHDGWMRTAANYMEPNVEDSISGLKKYLKQFGPTLRDVDIRPPPYREGKMRAWAYFATPKDAQAAAERMYGRKPPFSGHTRIMARHLHTIEFNLSLTKYRKTAKDIEDLARQIWSEGPGYSLAIVDKVSHYVLRLTGENLKVIGRLKSELERRLNGEQLSEDGKPAWDEYFGRYHGILFLEDLEREFSGVKIEKDSVRRTIRLFGRAKDRAIVRTRLLEKLAQLRNRGYYVIQLDGRLTNAFINGGYRTLQAKLGPDNVVLDLWNRTLSVLGDREAQLLAEDAVSVVRMHHKMNYGNKPRPNECPVCFEEVTVPVKLPCGHSWCRACLKRYLQASVEHKLFPLKCLGKEAKCTERVPLYIARDLLSPAEFDAVVQSAFDAHIQTNASQFHFCPTPDCSQVYRPAAAGTFIQCPSCLVRICPSCHSDAHDGLTCAESGAGDDLFQEWAAQHDVKQCPGCKMAIEKDEGCNHMTCAVCKTHLCWVCLKTFKSVDDVYPHMRHAHGGIGL</sequence>
<dbReference type="InterPro" id="IPR000504">
    <property type="entry name" value="RRM_dom"/>
</dbReference>
<feature type="compositionally biased region" description="Basic and acidic residues" evidence="10">
    <location>
        <begin position="348"/>
        <end position="359"/>
    </location>
</feature>
<dbReference type="SUPFAM" id="SSF57850">
    <property type="entry name" value="RING/U-box"/>
    <property type="match status" value="2"/>
</dbReference>
<feature type="compositionally biased region" description="Polar residues" evidence="10">
    <location>
        <begin position="319"/>
        <end position="329"/>
    </location>
</feature>
<dbReference type="GO" id="GO:0003723">
    <property type="term" value="F:RNA binding"/>
    <property type="evidence" value="ECO:0007669"/>
    <property type="project" value="UniProtKB-UniRule"/>
</dbReference>
<dbReference type="PANTHER" id="PTHR22770">
    <property type="entry name" value="UBIQUITIN CONJUGATING ENZYME 7 INTERACTING PROTEIN-RELATED"/>
    <property type="match status" value="1"/>
</dbReference>
<dbReference type="InterPro" id="IPR002867">
    <property type="entry name" value="IBR_dom"/>
</dbReference>
<evidence type="ECO:0000256" key="4">
    <source>
        <dbReference type="ARBA" id="ARBA00022737"/>
    </source>
</evidence>
<dbReference type="PANTHER" id="PTHR22770:SF13">
    <property type="entry name" value="RING-TYPE DOMAIN-CONTAINING PROTEIN"/>
    <property type="match status" value="1"/>
</dbReference>
<evidence type="ECO:0000256" key="10">
    <source>
        <dbReference type="SAM" id="MobiDB-lite"/>
    </source>
</evidence>
<dbReference type="PROSITE" id="PS50103">
    <property type="entry name" value="ZF_C3H1"/>
    <property type="match status" value="2"/>
</dbReference>
<feature type="domain" description="RING-type" evidence="14">
    <location>
        <begin position="971"/>
        <end position="1177"/>
    </location>
</feature>
<dbReference type="AlphaFoldDB" id="A0A0C3CEW2"/>
<dbReference type="InterPro" id="IPR044066">
    <property type="entry name" value="TRIAD_supradom"/>
</dbReference>
<dbReference type="STRING" id="686832.A0A0C3CEW2"/>
<feature type="compositionally biased region" description="Polar residues" evidence="10">
    <location>
        <begin position="52"/>
        <end position="68"/>
    </location>
</feature>
<dbReference type="SUPFAM" id="SSF54928">
    <property type="entry name" value="RNA-binding domain, RBD"/>
    <property type="match status" value="1"/>
</dbReference>
<dbReference type="CDD" id="cd22585">
    <property type="entry name" value="Rcat_RBR_DEAH12-like"/>
    <property type="match status" value="1"/>
</dbReference>
<dbReference type="Pfam" id="PF01485">
    <property type="entry name" value="IBR"/>
    <property type="match status" value="1"/>
</dbReference>
<dbReference type="InterPro" id="IPR000571">
    <property type="entry name" value="Znf_CCCH"/>
</dbReference>
<evidence type="ECO:0000256" key="6">
    <source>
        <dbReference type="ARBA" id="ARBA00022786"/>
    </source>
</evidence>
<feature type="region of interest" description="Disordered" evidence="10">
    <location>
        <begin position="228"/>
        <end position="359"/>
    </location>
</feature>
<dbReference type="Gene3D" id="3.30.70.330">
    <property type="match status" value="1"/>
</dbReference>
<evidence type="ECO:0000313" key="15">
    <source>
        <dbReference type="EMBL" id="KIM42131.1"/>
    </source>
</evidence>
<feature type="domain" description="C3H1-type" evidence="13">
    <location>
        <begin position="178"/>
        <end position="202"/>
    </location>
</feature>
<dbReference type="GO" id="GO:0000151">
    <property type="term" value="C:ubiquitin ligase complex"/>
    <property type="evidence" value="ECO:0007669"/>
    <property type="project" value="TreeGrafter"/>
</dbReference>
<dbReference type="PROSITE" id="PS00028">
    <property type="entry name" value="ZINC_FINGER_C2H2_1"/>
    <property type="match status" value="1"/>
</dbReference>
<gene>
    <name evidence="15" type="ORF">M413DRAFT_127718</name>
</gene>
<keyword evidence="6" id="KW-0833">Ubl conjugation pathway</keyword>
<evidence type="ECO:0000259" key="11">
    <source>
        <dbReference type="PROSITE" id="PS50089"/>
    </source>
</evidence>
<dbReference type="Gene3D" id="3.30.40.10">
    <property type="entry name" value="Zinc/RING finger domain, C3HC4 (zinc finger)"/>
    <property type="match status" value="1"/>
</dbReference>
<evidence type="ECO:0000259" key="12">
    <source>
        <dbReference type="PROSITE" id="PS50102"/>
    </source>
</evidence>
<evidence type="ECO:0000256" key="3">
    <source>
        <dbReference type="ARBA" id="ARBA00022723"/>
    </source>
</evidence>
<dbReference type="InterPro" id="IPR027370">
    <property type="entry name" value="Znf-RING_euk"/>
</dbReference>